<comment type="caution">
    <text evidence="4">The sequence shown here is derived from an EMBL/GenBank/DDBJ whole genome shotgun (WGS) entry which is preliminary data.</text>
</comment>
<evidence type="ECO:0000256" key="1">
    <source>
        <dbReference type="ARBA" id="ARBA00022670"/>
    </source>
</evidence>
<evidence type="ECO:0000256" key="2">
    <source>
        <dbReference type="ARBA" id="ARBA00022801"/>
    </source>
</evidence>
<dbReference type="InterPro" id="IPR001539">
    <property type="entry name" value="Peptidase_U32"/>
</dbReference>
<protein>
    <recommendedName>
        <fullName evidence="6">Peptidase U32</fullName>
    </recommendedName>
</protein>
<reference evidence="4 5" key="1">
    <citation type="submission" date="2014-12" db="EMBL/GenBank/DDBJ databases">
        <title>Draft genome sequence of Terrisporobacter sp. 08-306576, isolated from the blood culture of a bacteremia patient.</title>
        <authorList>
            <person name="Lund L.C."/>
            <person name="Sydenham T.V."/>
            <person name="Hogh S.V."/>
            <person name="Skov M.N."/>
            <person name="Kemp M."/>
            <person name="Justesen U.S."/>
        </authorList>
    </citation>
    <scope>NUCLEOTIDE SEQUENCE [LARGE SCALE GENOMIC DNA]</scope>
    <source>
        <strain evidence="4 5">08-306576</strain>
    </source>
</reference>
<proteinExistence type="inferred from homology"/>
<dbReference type="EMBL" id="JWHR01000074">
    <property type="protein sequence ID" value="KHS57484.1"/>
    <property type="molecule type" value="Genomic_DNA"/>
</dbReference>
<evidence type="ECO:0000256" key="3">
    <source>
        <dbReference type="ARBA" id="ARBA00038374"/>
    </source>
</evidence>
<evidence type="ECO:0000313" key="4">
    <source>
        <dbReference type="EMBL" id="KHS57484.1"/>
    </source>
</evidence>
<keyword evidence="5" id="KW-1185">Reference proteome</keyword>
<dbReference type="GO" id="GO:0008233">
    <property type="term" value="F:peptidase activity"/>
    <property type="evidence" value="ECO:0007669"/>
    <property type="project" value="UniProtKB-KW"/>
</dbReference>
<evidence type="ECO:0008006" key="6">
    <source>
        <dbReference type="Google" id="ProtNLM"/>
    </source>
</evidence>
<comment type="similarity">
    <text evidence="3">Belongs to the peptidase U32 family.</text>
</comment>
<dbReference type="STRING" id="1577792.QX51_08075"/>
<dbReference type="Proteomes" id="UP000031189">
    <property type="component" value="Unassembled WGS sequence"/>
</dbReference>
<keyword evidence="2" id="KW-0378">Hydrolase</keyword>
<accession>A0A0B3VXU3</accession>
<dbReference type="GO" id="GO:0006508">
    <property type="term" value="P:proteolysis"/>
    <property type="evidence" value="ECO:0007669"/>
    <property type="project" value="UniProtKB-KW"/>
</dbReference>
<gene>
    <name evidence="4" type="ORF">QX51_08075</name>
</gene>
<dbReference type="InterPro" id="IPR051454">
    <property type="entry name" value="RNA/ubiquinone_mod_enzymes"/>
</dbReference>
<sequence>MLNLELSSFAKDLQGLKGALESGADSVYIGGQTFGMDTISHKFSMEDLQEGINFAHERNKKVYVTISLLPHNNDFVKLEEYLLKLNEIKVDGLILCEPGTLEIVRRVIPNMKVHMGMQANIYNYETAKFYYDLGVRRVVIAKELALKDIIEIRKNAPLDLEIEAFIHGSMVMSYSGRRLLSNYLKSRDADKYDEEKHYNLVEEKRPGQYCPIYEDEGGTIFYAAKDLCMIEFIPHMIKSGVTTLTIEGNMKSNKYTEEVIKVYRKAIDEFIKSPDNWEFDKSWLEELQNIDHRDLTTGFYLEENIDYIK</sequence>
<evidence type="ECO:0000313" key="5">
    <source>
        <dbReference type="Proteomes" id="UP000031189"/>
    </source>
</evidence>
<keyword evidence="1" id="KW-0645">Protease</keyword>
<dbReference type="RefSeq" id="WP_039679403.1">
    <property type="nucleotide sequence ID" value="NZ_JAWGXO010000001.1"/>
</dbReference>
<dbReference type="Pfam" id="PF01136">
    <property type="entry name" value="Peptidase_U32"/>
    <property type="match status" value="1"/>
</dbReference>
<dbReference type="AlphaFoldDB" id="A0A0B3VXU3"/>
<dbReference type="OrthoDB" id="9807498at2"/>
<organism evidence="4 5">
    <name type="scientific">Terrisporobacter othiniensis</name>
    <dbReference type="NCBI Taxonomy" id="1577792"/>
    <lineage>
        <taxon>Bacteria</taxon>
        <taxon>Bacillati</taxon>
        <taxon>Bacillota</taxon>
        <taxon>Clostridia</taxon>
        <taxon>Peptostreptococcales</taxon>
        <taxon>Peptostreptococcaceae</taxon>
        <taxon>Terrisporobacter</taxon>
    </lineage>
</organism>
<dbReference type="PANTHER" id="PTHR30217:SF6">
    <property type="entry name" value="TRNA HYDROXYLATION PROTEIN P"/>
    <property type="match status" value="1"/>
</dbReference>
<name>A0A0B3VXU3_9FIRM</name>
<dbReference type="PANTHER" id="PTHR30217">
    <property type="entry name" value="PEPTIDASE U32 FAMILY"/>
    <property type="match status" value="1"/>
</dbReference>